<evidence type="ECO:0000313" key="1">
    <source>
        <dbReference type="EMBL" id="GGH47796.1"/>
    </source>
</evidence>
<accession>A0A917IGV8</accession>
<keyword evidence="2" id="KW-1185">Reference proteome</keyword>
<dbReference type="Proteomes" id="UP000657592">
    <property type="component" value="Unassembled WGS sequence"/>
</dbReference>
<dbReference type="RefSeq" id="WP_188756609.1">
    <property type="nucleotide sequence ID" value="NZ_BMJY01000012.1"/>
</dbReference>
<sequence>MTRLAGDITTFLDALGTPEDSAPFAAAVALVGTELEVDEQPYGVHTARYLISEAGGVEFLVKEGVLSSVFVFLAGDRSHAPYPRPDALIEGVAPGSPRSEIAAVLGEPVRSQPAYDLFAASGRFVHAEFRDDALVKVTAMLRDPAAR</sequence>
<evidence type="ECO:0000313" key="2">
    <source>
        <dbReference type="Proteomes" id="UP000657592"/>
    </source>
</evidence>
<dbReference type="EMBL" id="BMJY01000012">
    <property type="protein sequence ID" value="GGH47796.1"/>
    <property type="molecule type" value="Genomic_DNA"/>
</dbReference>
<organism evidence="1 2">
    <name type="scientific">Microbacterium album</name>
    <dbReference type="NCBI Taxonomy" id="2053191"/>
    <lineage>
        <taxon>Bacteria</taxon>
        <taxon>Bacillati</taxon>
        <taxon>Actinomycetota</taxon>
        <taxon>Actinomycetes</taxon>
        <taxon>Micrococcales</taxon>
        <taxon>Microbacteriaceae</taxon>
        <taxon>Microbacterium</taxon>
    </lineage>
</organism>
<comment type="caution">
    <text evidence="1">The sequence shown here is derived from an EMBL/GenBank/DDBJ whole genome shotgun (WGS) entry which is preliminary data.</text>
</comment>
<reference evidence="1" key="1">
    <citation type="journal article" date="2014" name="Int. J. Syst. Evol. Microbiol.">
        <title>Complete genome sequence of Corynebacterium casei LMG S-19264T (=DSM 44701T), isolated from a smear-ripened cheese.</title>
        <authorList>
            <consortium name="US DOE Joint Genome Institute (JGI-PGF)"/>
            <person name="Walter F."/>
            <person name="Albersmeier A."/>
            <person name="Kalinowski J."/>
            <person name="Ruckert C."/>
        </authorList>
    </citation>
    <scope>NUCLEOTIDE SEQUENCE</scope>
    <source>
        <strain evidence="1">CGMCC 1.15794</strain>
    </source>
</reference>
<reference evidence="1" key="2">
    <citation type="submission" date="2020-09" db="EMBL/GenBank/DDBJ databases">
        <authorList>
            <person name="Sun Q."/>
            <person name="Zhou Y."/>
        </authorList>
    </citation>
    <scope>NUCLEOTIDE SEQUENCE</scope>
    <source>
        <strain evidence="1">CGMCC 1.15794</strain>
    </source>
</reference>
<proteinExistence type="predicted"/>
<gene>
    <name evidence="1" type="ORF">GCM10010921_24780</name>
</gene>
<protein>
    <submittedName>
        <fullName evidence="1">Uncharacterized protein</fullName>
    </submittedName>
</protein>
<name>A0A917IGV8_9MICO</name>
<dbReference type="AlphaFoldDB" id="A0A917IGV8"/>